<proteinExistence type="predicted"/>
<comment type="caution">
    <text evidence="2">The sequence shown here is derived from an EMBL/GenBank/DDBJ whole genome shotgun (WGS) entry which is preliminary data.</text>
</comment>
<evidence type="ECO:0000256" key="1">
    <source>
        <dbReference type="SAM" id="MobiDB-lite"/>
    </source>
</evidence>
<evidence type="ECO:0000313" key="2">
    <source>
        <dbReference type="EMBL" id="KRY68160.1"/>
    </source>
</evidence>
<gene>
    <name evidence="2" type="ORF">T4A_12263</name>
</gene>
<evidence type="ECO:0000313" key="3">
    <source>
        <dbReference type="Proteomes" id="UP000054632"/>
    </source>
</evidence>
<feature type="region of interest" description="Disordered" evidence="1">
    <location>
        <begin position="97"/>
        <end position="119"/>
    </location>
</feature>
<reference evidence="2 3" key="1">
    <citation type="submission" date="2015-01" db="EMBL/GenBank/DDBJ databases">
        <title>Evolution of Trichinella species and genotypes.</title>
        <authorList>
            <person name="Korhonen P.K."/>
            <person name="Edoardo P."/>
            <person name="Giuseppe L.R."/>
            <person name="Gasser R.B."/>
        </authorList>
    </citation>
    <scope>NUCLEOTIDE SEQUENCE [LARGE SCALE GENOMIC DNA]</scope>
    <source>
        <strain evidence="2">ISS13</strain>
    </source>
</reference>
<sequence>MEASGAVAHAGAQCSFARPRRAGILNIKHACPTRSQSQTAYIIFSLQRNAEHKAARWRNSPWCCHFPKPHIHNGHTPNGPVDNVDRKADMVIFERMGGQGHAFDEQRRKQQQQQQQQKQ</sequence>
<protein>
    <submittedName>
        <fullName evidence="2">Uncharacterized protein</fullName>
    </submittedName>
</protein>
<organism evidence="2 3">
    <name type="scientific">Trichinella pseudospiralis</name>
    <name type="common">Parasitic roundworm</name>
    <dbReference type="NCBI Taxonomy" id="6337"/>
    <lineage>
        <taxon>Eukaryota</taxon>
        <taxon>Metazoa</taxon>
        <taxon>Ecdysozoa</taxon>
        <taxon>Nematoda</taxon>
        <taxon>Enoplea</taxon>
        <taxon>Dorylaimia</taxon>
        <taxon>Trichinellida</taxon>
        <taxon>Trichinellidae</taxon>
        <taxon>Trichinella</taxon>
    </lineage>
</organism>
<name>A0A0V1E2U5_TRIPS</name>
<dbReference type="AlphaFoldDB" id="A0A0V1E2U5"/>
<accession>A0A0V1E2U5</accession>
<dbReference type="EMBL" id="JYDR01000119">
    <property type="protein sequence ID" value="KRY68160.1"/>
    <property type="molecule type" value="Genomic_DNA"/>
</dbReference>
<dbReference type="Proteomes" id="UP000054632">
    <property type="component" value="Unassembled WGS sequence"/>
</dbReference>